<sequence>PDVIFVPLARRFCYKDLPVVNMVQGMEPLAYDDRENPLRERMKNLLRRRAARSAAAHADGFIAVSNFVRDFLVNEWSVPVEKIVVAHYGPADPPGRCLRPASVPDDWAGDFIFTAGALRPARGLEDLVEAIGRLAERNVEARLVVAGATDPRMSSYRRAMQARISHHNLRDAVIWTGRLNKEEMDWCYRNCKIFVMTSRVESFGMIAMEAMAGGCVCVAADNPCLPEVFGEASVYYPPKDSAALAAAVERLLGADS</sequence>
<dbReference type="Pfam" id="PF13439">
    <property type="entry name" value="Glyco_transf_4"/>
    <property type="match status" value="1"/>
</dbReference>
<feature type="non-terminal residue" evidence="4">
    <location>
        <position position="1"/>
    </location>
</feature>
<evidence type="ECO:0000313" key="4">
    <source>
        <dbReference type="EMBL" id="GAG18129.1"/>
    </source>
</evidence>
<dbReference type="GO" id="GO:0016757">
    <property type="term" value="F:glycosyltransferase activity"/>
    <property type="evidence" value="ECO:0007669"/>
    <property type="project" value="InterPro"/>
</dbReference>
<name>X0VIK5_9ZZZZ</name>
<reference evidence="4" key="1">
    <citation type="journal article" date="2014" name="Front. Microbiol.">
        <title>High frequency of phylogenetically diverse reductive dehalogenase-homologous genes in deep subseafloor sedimentary metagenomes.</title>
        <authorList>
            <person name="Kawai M."/>
            <person name="Futagami T."/>
            <person name="Toyoda A."/>
            <person name="Takaki Y."/>
            <person name="Nishi S."/>
            <person name="Hori S."/>
            <person name="Arai W."/>
            <person name="Tsubouchi T."/>
            <person name="Morono Y."/>
            <person name="Uchiyama I."/>
            <person name="Ito T."/>
            <person name="Fujiyama A."/>
            <person name="Inagaki F."/>
            <person name="Takami H."/>
        </authorList>
    </citation>
    <scope>NUCLEOTIDE SEQUENCE</scope>
    <source>
        <strain evidence="4">Expedition CK06-06</strain>
    </source>
</reference>
<dbReference type="InterPro" id="IPR001296">
    <property type="entry name" value="Glyco_trans_1"/>
</dbReference>
<dbReference type="GO" id="GO:0009103">
    <property type="term" value="P:lipopolysaccharide biosynthetic process"/>
    <property type="evidence" value="ECO:0007669"/>
    <property type="project" value="TreeGrafter"/>
</dbReference>
<feature type="domain" description="Glycosyltransferase subfamily 4-like N-terminal" evidence="3">
    <location>
        <begin position="9"/>
        <end position="88"/>
    </location>
</feature>
<accession>X0VIK5</accession>
<feature type="domain" description="Glycosyl transferase family 1" evidence="2">
    <location>
        <begin position="111"/>
        <end position="252"/>
    </location>
</feature>
<dbReference type="EMBL" id="BARS01038045">
    <property type="protein sequence ID" value="GAG18129.1"/>
    <property type="molecule type" value="Genomic_DNA"/>
</dbReference>
<protein>
    <submittedName>
        <fullName evidence="4">Uncharacterized protein</fullName>
    </submittedName>
</protein>
<dbReference type="SUPFAM" id="SSF53756">
    <property type="entry name" value="UDP-Glycosyltransferase/glycogen phosphorylase"/>
    <property type="match status" value="1"/>
</dbReference>
<dbReference type="AlphaFoldDB" id="X0VIK5"/>
<evidence type="ECO:0000256" key="1">
    <source>
        <dbReference type="ARBA" id="ARBA00022679"/>
    </source>
</evidence>
<feature type="non-terminal residue" evidence="4">
    <location>
        <position position="256"/>
    </location>
</feature>
<evidence type="ECO:0000259" key="2">
    <source>
        <dbReference type="Pfam" id="PF00534"/>
    </source>
</evidence>
<keyword evidence="1" id="KW-0808">Transferase</keyword>
<dbReference type="Pfam" id="PF00534">
    <property type="entry name" value="Glycos_transf_1"/>
    <property type="match status" value="1"/>
</dbReference>
<dbReference type="Gene3D" id="3.40.50.2000">
    <property type="entry name" value="Glycogen Phosphorylase B"/>
    <property type="match status" value="2"/>
</dbReference>
<organism evidence="4">
    <name type="scientific">marine sediment metagenome</name>
    <dbReference type="NCBI Taxonomy" id="412755"/>
    <lineage>
        <taxon>unclassified sequences</taxon>
        <taxon>metagenomes</taxon>
        <taxon>ecological metagenomes</taxon>
    </lineage>
</organism>
<proteinExistence type="predicted"/>
<comment type="caution">
    <text evidence="4">The sequence shown here is derived from an EMBL/GenBank/DDBJ whole genome shotgun (WGS) entry which is preliminary data.</text>
</comment>
<dbReference type="PANTHER" id="PTHR46401:SF2">
    <property type="entry name" value="GLYCOSYLTRANSFERASE WBBK-RELATED"/>
    <property type="match status" value="1"/>
</dbReference>
<evidence type="ECO:0000259" key="3">
    <source>
        <dbReference type="Pfam" id="PF13439"/>
    </source>
</evidence>
<dbReference type="PANTHER" id="PTHR46401">
    <property type="entry name" value="GLYCOSYLTRANSFERASE WBBK-RELATED"/>
    <property type="match status" value="1"/>
</dbReference>
<gene>
    <name evidence="4" type="ORF">S01H1_58251</name>
</gene>
<dbReference type="InterPro" id="IPR028098">
    <property type="entry name" value="Glyco_trans_4-like_N"/>
</dbReference>